<protein>
    <submittedName>
        <fullName evidence="2">MROH1 protein</fullName>
    </submittedName>
</protein>
<dbReference type="InterPro" id="IPR055406">
    <property type="entry name" value="HEAT_Maestro"/>
</dbReference>
<sequence>QARKMMVDLPLMMEVLHSGDTDIKMKALVVFRNIMGHLERKEASAIAVQLVEEFLPLFDNECSQLRELSVGLFRDMVESVEGSDRKKMQKKVQRGLLPLFFHMSDQTSSVAE</sequence>
<dbReference type="Pfam" id="PF23227">
    <property type="entry name" value="HEAT_MROH2B_C"/>
    <property type="match status" value="1"/>
</dbReference>
<dbReference type="GO" id="GO:0005737">
    <property type="term" value="C:cytoplasm"/>
    <property type="evidence" value="ECO:0007669"/>
    <property type="project" value="TreeGrafter"/>
</dbReference>
<dbReference type="AlphaFoldDB" id="A0A7K8THU3"/>
<reference evidence="2 3" key="1">
    <citation type="submission" date="2019-09" db="EMBL/GenBank/DDBJ databases">
        <title>Bird 10,000 Genomes (B10K) Project - Family phase.</title>
        <authorList>
            <person name="Zhang G."/>
        </authorList>
    </citation>
    <scope>NUCLEOTIDE SEQUENCE [LARGE SCALE GENOMIC DNA]</scope>
    <source>
        <strain evidence="2">B10K-CU-031-10</strain>
        <tissue evidence="2">Muscle</tissue>
    </source>
</reference>
<feature type="domain" description="Maestro/Maestro-like HEAT-repeats" evidence="1">
    <location>
        <begin position="8"/>
        <end position="112"/>
    </location>
</feature>
<evidence type="ECO:0000259" key="1">
    <source>
        <dbReference type="Pfam" id="PF23227"/>
    </source>
</evidence>
<proteinExistence type="predicted"/>
<dbReference type="EMBL" id="VWZB01005928">
    <property type="protein sequence ID" value="NXF41877.1"/>
    <property type="molecule type" value="Genomic_DNA"/>
</dbReference>
<dbReference type="InterPro" id="IPR016024">
    <property type="entry name" value="ARM-type_fold"/>
</dbReference>
<evidence type="ECO:0000313" key="3">
    <source>
        <dbReference type="Proteomes" id="UP000538472"/>
    </source>
</evidence>
<evidence type="ECO:0000313" key="2">
    <source>
        <dbReference type="EMBL" id="NXF41877.1"/>
    </source>
</evidence>
<dbReference type="SUPFAM" id="SSF48371">
    <property type="entry name" value="ARM repeat"/>
    <property type="match status" value="1"/>
</dbReference>
<dbReference type="InterPro" id="IPR045206">
    <property type="entry name" value="Maestro_heat-like_prot"/>
</dbReference>
<organism evidence="2 3">
    <name type="scientific">Nyctibius bracteatus</name>
    <name type="common">Rufous potoo</name>
    <dbReference type="NCBI Taxonomy" id="48426"/>
    <lineage>
        <taxon>Eukaryota</taxon>
        <taxon>Metazoa</taxon>
        <taxon>Chordata</taxon>
        <taxon>Craniata</taxon>
        <taxon>Vertebrata</taxon>
        <taxon>Euteleostomi</taxon>
        <taxon>Archelosauria</taxon>
        <taxon>Archosauria</taxon>
        <taxon>Dinosauria</taxon>
        <taxon>Saurischia</taxon>
        <taxon>Theropoda</taxon>
        <taxon>Coelurosauria</taxon>
        <taxon>Aves</taxon>
        <taxon>Neognathae</taxon>
        <taxon>Neoaves</taxon>
        <taxon>Strisores</taxon>
        <taxon>Caprimulgiformes</taxon>
        <taxon>Nyctibiidae</taxon>
        <taxon>Nyctibius</taxon>
    </lineage>
</organism>
<keyword evidence="3" id="KW-1185">Reference proteome</keyword>
<comment type="caution">
    <text evidence="2">The sequence shown here is derived from an EMBL/GenBank/DDBJ whole genome shotgun (WGS) entry which is preliminary data.</text>
</comment>
<feature type="non-terminal residue" evidence="2">
    <location>
        <position position="112"/>
    </location>
</feature>
<gene>
    <name evidence="2" type="primary">Mroh1_1</name>
    <name evidence="2" type="ORF">NYCBRA_R11539</name>
</gene>
<feature type="non-terminal residue" evidence="2">
    <location>
        <position position="1"/>
    </location>
</feature>
<dbReference type="Proteomes" id="UP000538472">
    <property type="component" value="Unassembled WGS sequence"/>
</dbReference>
<dbReference type="PANTHER" id="PTHR23120">
    <property type="entry name" value="MAESTRO-RELATED HEAT DOMAIN-CONTAINING"/>
    <property type="match status" value="1"/>
</dbReference>
<accession>A0A7K8THU3</accession>
<dbReference type="PANTHER" id="PTHR23120:SF42">
    <property type="entry name" value="MAESTRO HEAT-LIKE REPEAT FAMILY MEMBER 3"/>
    <property type="match status" value="1"/>
</dbReference>
<name>A0A7K8THU3_9AVES</name>